<reference evidence="3 4" key="1">
    <citation type="submission" date="2016-10" db="EMBL/GenBank/DDBJ databases">
        <authorList>
            <person name="Varghese N."/>
            <person name="Submissions S."/>
        </authorList>
    </citation>
    <scope>NUCLEOTIDE SEQUENCE [LARGE SCALE GENOMIC DNA]</scope>
    <source>
        <strain evidence="3 4">IBRC-M10081</strain>
    </source>
</reference>
<gene>
    <name evidence="2" type="ORF">K8V35_01130</name>
    <name evidence="3" type="ORF">SAMN05192557_0492</name>
</gene>
<reference evidence="2" key="2">
    <citation type="journal article" date="2021" name="PeerJ">
        <title>Extensive microbial diversity within the chicken gut microbiome revealed by metagenomics and culture.</title>
        <authorList>
            <person name="Gilroy R."/>
            <person name="Ravi A."/>
            <person name="Getino M."/>
            <person name="Pursley I."/>
            <person name="Horton D.L."/>
            <person name="Alikhan N.F."/>
            <person name="Baker D."/>
            <person name="Gharbi K."/>
            <person name="Hall N."/>
            <person name="Watson M."/>
            <person name="Adriaenssens E.M."/>
            <person name="Foster-Nyarko E."/>
            <person name="Jarju S."/>
            <person name="Secka A."/>
            <person name="Antonio M."/>
            <person name="Oren A."/>
            <person name="Chaudhuri R.R."/>
            <person name="La Ragione R."/>
            <person name="Hildebrand F."/>
            <person name="Pallen M.J."/>
        </authorList>
    </citation>
    <scope>NUCLEOTIDE SEQUENCE</scope>
    <source>
        <strain evidence="2">6019</strain>
    </source>
</reference>
<sequence length="44" mass="4924">MNKFEHHKQSKSNDVIDAGKGFVIGFLALTVIYAIPHIVEIVSR</sequence>
<evidence type="ECO:0000313" key="2">
    <source>
        <dbReference type="EMBL" id="HJE18942.1"/>
    </source>
</evidence>
<keyword evidence="1" id="KW-0812">Transmembrane</keyword>
<evidence type="ECO:0000313" key="4">
    <source>
        <dbReference type="Proteomes" id="UP000243605"/>
    </source>
</evidence>
<protein>
    <submittedName>
        <fullName evidence="2">YqzM family protein</fullName>
    </submittedName>
    <submittedName>
        <fullName evidence="3">YqzM-like protein</fullName>
    </submittedName>
</protein>
<proteinExistence type="predicted"/>
<dbReference type="Proteomes" id="UP000763505">
    <property type="component" value="Unassembled WGS sequence"/>
</dbReference>
<feature type="transmembrane region" description="Helical" evidence="1">
    <location>
        <begin position="21"/>
        <end position="39"/>
    </location>
</feature>
<dbReference type="Proteomes" id="UP000243605">
    <property type="component" value="Unassembled WGS sequence"/>
</dbReference>
<evidence type="ECO:0000313" key="3">
    <source>
        <dbReference type="EMBL" id="SEV85305.1"/>
    </source>
</evidence>
<dbReference type="AlphaFoldDB" id="A0A662Z179"/>
<dbReference type="RefSeq" id="WP_091473563.1">
    <property type="nucleotide sequence ID" value="NZ_FOIT01000001.1"/>
</dbReference>
<dbReference type="InterPro" id="IPR025416">
    <property type="entry name" value="YqzM"/>
</dbReference>
<name>A0A662Z179_9STAP</name>
<dbReference type="OrthoDB" id="2679928at2"/>
<dbReference type="EMBL" id="DYYI01000010">
    <property type="protein sequence ID" value="HJE18942.1"/>
    <property type="molecule type" value="Genomic_DNA"/>
</dbReference>
<organism evidence="3 4">
    <name type="scientific">Aliicoccus persicus</name>
    <dbReference type="NCBI Taxonomy" id="930138"/>
    <lineage>
        <taxon>Bacteria</taxon>
        <taxon>Bacillati</taxon>
        <taxon>Bacillota</taxon>
        <taxon>Bacilli</taxon>
        <taxon>Bacillales</taxon>
        <taxon>Staphylococcaceae</taxon>
        <taxon>Aliicoccus</taxon>
    </lineage>
</organism>
<keyword evidence="4" id="KW-1185">Reference proteome</keyword>
<keyword evidence="1" id="KW-1133">Transmembrane helix</keyword>
<reference evidence="2" key="3">
    <citation type="submission" date="2021-09" db="EMBL/GenBank/DDBJ databases">
        <authorList>
            <person name="Gilroy R."/>
        </authorList>
    </citation>
    <scope>NUCLEOTIDE SEQUENCE</scope>
    <source>
        <strain evidence="2">6019</strain>
    </source>
</reference>
<dbReference type="EMBL" id="FOIT01000001">
    <property type="protein sequence ID" value="SEV85305.1"/>
    <property type="molecule type" value="Genomic_DNA"/>
</dbReference>
<dbReference type="Pfam" id="PF14141">
    <property type="entry name" value="YqzM"/>
    <property type="match status" value="1"/>
</dbReference>
<accession>A0A662Z179</accession>
<evidence type="ECO:0000256" key="1">
    <source>
        <dbReference type="SAM" id="Phobius"/>
    </source>
</evidence>
<keyword evidence="1" id="KW-0472">Membrane</keyword>